<dbReference type="RefSeq" id="XP_065669262.1">
    <property type="nucleotide sequence ID" value="XM_065813190.1"/>
</dbReference>
<reference evidence="2" key="1">
    <citation type="submission" date="2025-08" db="UniProtKB">
        <authorList>
            <consortium name="RefSeq"/>
        </authorList>
    </citation>
    <scope>IDENTIFICATION</scope>
</reference>
<dbReference type="Proteomes" id="UP001652625">
    <property type="component" value="Chromosome 12"/>
</dbReference>
<dbReference type="PANTHER" id="PTHR35978:SF1">
    <property type="entry name" value="IQ DOMAIN-CONTAINING PROTEIN M"/>
    <property type="match status" value="1"/>
</dbReference>
<accession>A0ABM4D4Q2</accession>
<dbReference type="InterPro" id="IPR000048">
    <property type="entry name" value="IQ_motif_EF-hand-BS"/>
</dbReference>
<dbReference type="PANTHER" id="PTHR35978">
    <property type="entry name" value="IQ DOMAIN-CONTAINING PROTEIN M"/>
    <property type="match status" value="1"/>
</dbReference>
<organism evidence="1 2">
    <name type="scientific">Hydra vulgaris</name>
    <name type="common">Hydra</name>
    <name type="synonym">Hydra attenuata</name>
    <dbReference type="NCBI Taxonomy" id="6087"/>
    <lineage>
        <taxon>Eukaryota</taxon>
        <taxon>Metazoa</taxon>
        <taxon>Cnidaria</taxon>
        <taxon>Hydrozoa</taxon>
        <taxon>Hydroidolina</taxon>
        <taxon>Anthoathecata</taxon>
        <taxon>Aplanulata</taxon>
        <taxon>Hydridae</taxon>
        <taxon>Hydra</taxon>
    </lineage>
</organism>
<evidence type="ECO:0000313" key="1">
    <source>
        <dbReference type="Proteomes" id="UP001652625"/>
    </source>
</evidence>
<gene>
    <name evidence="2" type="primary">LOC136088716</name>
</gene>
<dbReference type="GeneID" id="136088716"/>
<proteinExistence type="predicted"/>
<dbReference type="PROSITE" id="PS50096">
    <property type="entry name" value="IQ"/>
    <property type="match status" value="1"/>
</dbReference>
<evidence type="ECO:0000313" key="2">
    <source>
        <dbReference type="RefSeq" id="XP_065669262.1"/>
    </source>
</evidence>
<protein>
    <submittedName>
        <fullName evidence="2">Uncharacterized protein LOC136088716 isoform X1</fullName>
    </submittedName>
</protein>
<sequence>MPNVKQITGRQTKKISRKKATIVIQRFTRGWLTRHFYKKLLNESKEMKKRLKDIISSYKVHIQEIASRHETPVELEINLYEIYLYVVTLRNYEKEYNIAASQKENKLLKFNDIMSFFERLNLHPTQSEIIFAAKKVLPEKNYKDVGYTSEDIVNIVMHIYPPAGAHLKNTRKSTWLNPIVDNENAILRKFFKKRKSKKILKKTMQIISSDMKNNAIETSSENKEVLNEQ</sequence>
<name>A0ABM4D4Q2_HYDVU</name>
<dbReference type="Pfam" id="PF00612">
    <property type="entry name" value="IQ"/>
    <property type="match status" value="1"/>
</dbReference>
<keyword evidence="1" id="KW-1185">Reference proteome</keyword>